<keyword evidence="4" id="KW-1185">Reference proteome</keyword>
<proteinExistence type="predicted"/>
<name>A0A388SBE5_9BURK</name>
<evidence type="ECO:0000259" key="2">
    <source>
        <dbReference type="Pfam" id="PF01814"/>
    </source>
</evidence>
<dbReference type="RefSeq" id="WP_202973731.1">
    <property type="nucleotide sequence ID" value="NZ_BGZJ01000001.1"/>
</dbReference>
<evidence type="ECO:0000313" key="3">
    <source>
        <dbReference type="EMBL" id="GBO92819.1"/>
    </source>
</evidence>
<feature type="domain" description="Hemerythrin-like" evidence="2">
    <location>
        <begin position="93"/>
        <end position="210"/>
    </location>
</feature>
<reference evidence="3 4" key="1">
    <citation type="journal article" date="2018" name="Int. J. Syst. Evol. Microbiol.">
        <title>Mesosutterella multiformis gen. nov., sp. nov., a member of the family Sutterellaceae and Sutterella megalosphaeroides sp. nov., isolated from human faeces.</title>
        <authorList>
            <person name="Sakamoto M."/>
            <person name="Ikeyama N."/>
            <person name="Kunihiro T."/>
            <person name="Iino T."/>
            <person name="Yuki M."/>
            <person name="Ohkuma M."/>
        </authorList>
    </citation>
    <scope>NUCLEOTIDE SEQUENCE [LARGE SCALE GENOMIC DNA]</scope>
    <source>
        <strain evidence="3 4">4NBBH2</strain>
    </source>
</reference>
<feature type="region of interest" description="Disordered" evidence="1">
    <location>
        <begin position="425"/>
        <end position="451"/>
    </location>
</feature>
<dbReference type="GO" id="GO:0005886">
    <property type="term" value="C:plasma membrane"/>
    <property type="evidence" value="ECO:0007669"/>
    <property type="project" value="TreeGrafter"/>
</dbReference>
<comment type="caution">
    <text evidence="3">The sequence shown here is derived from an EMBL/GenBank/DDBJ whole genome shotgun (WGS) entry which is preliminary data.</text>
</comment>
<dbReference type="Pfam" id="PF01814">
    <property type="entry name" value="Hemerythrin"/>
    <property type="match status" value="1"/>
</dbReference>
<sequence length="531" mass="59888">MKEIPGLDNAKLEKAVAIRKAYDENQISLEEAQRQLKSEIQSLKPWEIAQIEQNISPEEGDEACRLNRISDIFKIYGPIMDRSRPELPEDHPIARYFQENDKERGIVKEIEDLAQYPVIRNQWLDIYDRLAEIKKHFSRKQNQLYSVLEKKGFDRPSTHMWLFDDTIRDEIRDNRALLEAGSDDEFLSRQQALIDDLTDLMNKEEQILLPTSLMLISNKEFDDMRSGDAEIGYAWLENTGAAPATAPVASAPAAAAEATGFVSDLQKLLAKYGLASGAGSDEKLEMRNGKLTLDQVNLVLQNLPLDISFVDENDLVAFYSDTEHRIFPRSKNVIGRQVRNCHPKTSVKYVEEILAKFKAGEEDVADFWINKKDAFIYIRYVAVRDADGKFRGVLETMQDCTRIRELTGSRTLLTWSNETHAPERVYGISEPGTSDDAPVTKDGNLTGKASDAADTPSIIETLTESTRLEDILKAFPWLKDELSTISPVFKALKTPLARIMIPKATAGDMSRHSGLSIEELKSALLALIAKH</sequence>
<dbReference type="PANTHER" id="PTHR39966:SF3">
    <property type="entry name" value="DUF438 DOMAIN-CONTAINING PROTEIN"/>
    <property type="match status" value="1"/>
</dbReference>
<dbReference type="InterPro" id="IPR035965">
    <property type="entry name" value="PAS-like_dom_sf"/>
</dbReference>
<dbReference type="SUPFAM" id="SSF55785">
    <property type="entry name" value="PYP-like sensor domain (PAS domain)"/>
    <property type="match status" value="1"/>
</dbReference>
<dbReference type="EMBL" id="BGZJ01000001">
    <property type="protein sequence ID" value="GBO92819.1"/>
    <property type="molecule type" value="Genomic_DNA"/>
</dbReference>
<dbReference type="Gene3D" id="3.30.450.20">
    <property type="entry name" value="PAS domain"/>
    <property type="match status" value="1"/>
</dbReference>
<organism evidence="3 4">
    <name type="scientific">Mesosutterella multiformis</name>
    <dbReference type="NCBI Taxonomy" id="2259133"/>
    <lineage>
        <taxon>Bacteria</taxon>
        <taxon>Pseudomonadati</taxon>
        <taxon>Pseudomonadota</taxon>
        <taxon>Betaproteobacteria</taxon>
        <taxon>Burkholderiales</taxon>
        <taxon>Sutterellaceae</taxon>
        <taxon>Mesosutterella</taxon>
    </lineage>
</organism>
<dbReference type="Pfam" id="PF13596">
    <property type="entry name" value="PAS_10"/>
    <property type="match status" value="1"/>
</dbReference>
<dbReference type="AlphaFoldDB" id="A0A388SBE5"/>
<evidence type="ECO:0000313" key="4">
    <source>
        <dbReference type="Proteomes" id="UP000266091"/>
    </source>
</evidence>
<dbReference type="InterPro" id="IPR012312">
    <property type="entry name" value="Hemerythrin-like"/>
</dbReference>
<dbReference type="Proteomes" id="UP000266091">
    <property type="component" value="Unassembled WGS sequence"/>
</dbReference>
<evidence type="ECO:0000256" key="1">
    <source>
        <dbReference type="SAM" id="MobiDB-lite"/>
    </source>
</evidence>
<accession>A0A388SBE5</accession>
<dbReference type="PANTHER" id="PTHR39966">
    <property type="entry name" value="BLL2471 PROTEIN-RELATED"/>
    <property type="match status" value="1"/>
</dbReference>
<gene>
    <name evidence="3" type="ORF">MESMUL_01730</name>
</gene>
<protein>
    <recommendedName>
        <fullName evidence="2">Hemerythrin-like domain-containing protein</fullName>
    </recommendedName>
</protein>